<evidence type="ECO:0000256" key="8">
    <source>
        <dbReference type="ARBA" id="ARBA00023186"/>
    </source>
</evidence>
<dbReference type="InterPro" id="IPR036869">
    <property type="entry name" value="J_dom_sf"/>
</dbReference>
<keyword evidence="4" id="KW-0256">Endoplasmic reticulum</keyword>
<keyword evidence="2" id="KW-0813">Transport</keyword>
<evidence type="ECO:0000313" key="12">
    <source>
        <dbReference type="EMBL" id="GMT26814.1"/>
    </source>
</evidence>
<dbReference type="PANTHER" id="PTHR24075:SF0">
    <property type="entry name" value="TRANSLOCATION PROTEIN SEC63 HOMOLOG"/>
    <property type="match status" value="1"/>
</dbReference>
<comment type="subcellular location">
    <subcellularLocation>
        <location evidence="1">Endoplasmic reticulum membrane</location>
        <topology evidence="1">Multi-pass membrane protein</topology>
    </subcellularLocation>
</comment>
<dbReference type="SUPFAM" id="SSF158702">
    <property type="entry name" value="Sec63 N-terminal domain-like"/>
    <property type="match status" value="1"/>
</dbReference>
<dbReference type="EMBL" id="BTSY01000005">
    <property type="protein sequence ID" value="GMT26814.1"/>
    <property type="molecule type" value="Genomic_DNA"/>
</dbReference>
<feature type="transmembrane region" description="Helical" evidence="10">
    <location>
        <begin position="15"/>
        <end position="35"/>
    </location>
</feature>
<evidence type="ECO:0000259" key="11">
    <source>
        <dbReference type="PROSITE" id="PS50076"/>
    </source>
</evidence>
<feature type="compositionally biased region" description="Acidic residues" evidence="9">
    <location>
        <begin position="615"/>
        <end position="625"/>
    </location>
</feature>
<feature type="compositionally biased region" description="Acidic residues" evidence="9">
    <location>
        <begin position="737"/>
        <end position="760"/>
    </location>
</feature>
<dbReference type="Proteomes" id="UP001432322">
    <property type="component" value="Unassembled WGS sequence"/>
</dbReference>
<dbReference type="Gene3D" id="2.60.40.150">
    <property type="entry name" value="C2 domain"/>
    <property type="match status" value="1"/>
</dbReference>
<evidence type="ECO:0000256" key="5">
    <source>
        <dbReference type="ARBA" id="ARBA00022927"/>
    </source>
</evidence>
<dbReference type="GO" id="GO:0008320">
    <property type="term" value="F:protein transmembrane transporter activity"/>
    <property type="evidence" value="ECO:0007669"/>
    <property type="project" value="TreeGrafter"/>
</dbReference>
<evidence type="ECO:0000256" key="4">
    <source>
        <dbReference type="ARBA" id="ARBA00022824"/>
    </source>
</evidence>
<name>A0AAV5WAF9_9BILA</name>
<dbReference type="Gene3D" id="1.10.287.110">
    <property type="entry name" value="DnaJ domain"/>
    <property type="match status" value="1"/>
</dbReference>
<dbReference type="Gene3D" id="1.10.3380.10">
    <property type="entry name" value="Sec63 N-terminal domain-like domain"/>
    <property type="match status" value="1"/>
</dbReference>
<dbReference type="CDD" id="cd06257">
    <property type="entry name" value="DnaJ"/>
    <property type="match status" value="1"/>
</dbReference>
<accession>A0AAV5WAF9</accession>
<feature type="region of interest" description="Disordered" evidence="9">
    <location>
        <begin position="480"/>
        <end position="625"/>
    </location>
</feature>
<evidence type="ECO:0000256" key="1">
    <source>
        <dbReference type="ARBA" id="ARBA00004477"/>
    </source>
</evidence>
<dbReference type="InterPro" id="IPR004179">
    <property type="entry name" value="Sec63-dom"/>
</dbReference>
<dbReference type="SMART" id="SM00271">
    <property type="entry name" value="DnaJ"/>
    <property type="match status" value="1"/>
</dbReference>
<dbReference type="InterPro" id="IPR001623">
    <property type="entry name" value="DnaJ_domain"/>
</dbReference>
<feature type="compositionally biased region" description="Acidic residues" evidence="9">
    <location>
        <begin position="589"/>
        <end position="607"/>
    </location>
</feature>
<sequence length="760" mass="86463">MGRAEFEYDEVGNTFYYVMLAFYSLILLPCTYFFFPRDLQVEEKVDEKLCQCEGDVDKRRRKAAVQPWKKTKKVVTFVVLAVAWVILAVLVQKVASIENTHVEYDPYTILELDHGASTSQIKKAYRDLSKKFHPDKGGDAVQFDRVAKAYQALTDDESRENWEKYGNPDGPTATQFGIALPKWLVSKEGGVWVLALYGFIFMILLPTGVGYWWYNSIKYNVDKVLLDTTQLFGYFTRKTPRIEIHRAIMVLGGAFEFNKEYNNEIILREADDIELPRLMKHLPLLGENKKERPLCLPYSIKARIMIHAHLSRVAIQSEDILADQRYFLSRCHRLIEEMLSIAQQINYYTSTKIPIETIDNLIKLFPMMVQGLWPKNSVLLQLPHINDFNINYIRRQKVFTCSDLAKLDTDKRRQVLNSLSDAQYRDVIVVLTSMPRLHIETSFEVPGEDDAHEITAGCFVTLKVKLTRMSLLDPAAADDDNLMRSYENDDEEGGEKKEKDEEEAAEGDAPATPNVDIKKKKAWEKQPQKKKGGAKKKPANKGGKKVVPAAVASTAAAAAAAETETPDTPETPKEAEKKEKRRPAKKEEEDSDDSGSASDDDDKDSGDDASGASPNDDESDEDEWVAETKKPVLEAQSYETHPVHCPFYPGEKYEWWWLTLSTSEKRGQRRLIAPVQSCKTLVDEQTVEIRFPAPEARGNYVLQLQVQSDSYIDCNYAIDVKMDVKPAKEIVLPKYEDTEDEAEGEAVESSDEYTEESDEE</sequence>
<dbReference type="PRINTS" id="PR00625">
    <property type="entry name" value="JDOMAIN"/>
</dbReference>
<dbReference type="GO" id="GO:0006614">
    <property type="term" value="P:SRP-dependent cotranslational protein targeting to membrane"/>
    <property type="evidence" value="ECO:0007669"/>
    <property type="project" value="TreeGrafter"/>
</dbReference>
<keyword evidence="6 10" id="KW-1133">Transmembrane helix</keyword>
<dbReference type="SUPFAM" id="SSF46565">
    <property type="entry name" value="Chaperone J-domain"/>
    <property type="match status" value="1"/>
</dbReference>
<reference evidence="12" key="1">
    <citation type="submission" date="2023-10" db="EMBL/GenBank/DDBJ databases">
        <title>Genome assembly of Pristionchus species.</title>
        <authorList>
            <person name="Yoshida K."/>
            <person name="Sommer R.J."/>
        </authorList>
    </citation>
    <scope>NUCLEOTIDE SEQUENCE</scope>
    <source>
        <strain evidence="12">RS5133</strain>
    </source>
</reference>
<dbReference type="PANTHER" id="PTHR24075">
    <property type="entry name" value="SEC63 DOMAIN-CONTAINING"/>
    <property type="match status" value="1"/>
</dbReference>
<evidence type="ECO:0000256" key="6">
    <source>
        <dbReference type="ARBA" id="ARBA00022989"/>
    </source>
</evidence>
<feature type="region of interest" description="Disordered" evidence="9">
    <location>
        <begin position="732"/>
        <end position="760"/>
    </location>
</feature>
<proteinExistence type="predicted"/>
<dbReference type="InterPro" id="IPR014756">
    <property type="entry name" value="Ig_E-set"/>
</dbReference>
<dbReference type="FunFam" id="1.10.287.110:FF:000063">
    <property type="entry name" value="Translocation protein SEC63"/>
    <property type="match status" value="1"/>
</dbReference>
<keyword evidence="7 10" id="KW-0472">Membrane</keyword>
<feature type="transmembrane region" description="Helical" evidence="10">
    <location>
        <begin position="191"/>
        <end position="214"/>
    </location>
</feature>
<dbReference type="PROSITE" id="PS50076">
    <property type="entry name" value="DNAJ_2"/>
    <property type="match status" value="1"/>
</dbReference>
<dbReference type="GO" id="GO:0031207">
    <property type="term" value="C:Sec62/Sec63 complex"/>
    <property type="evidence" value="ECO:0007669"/>
    <property type="project" value="TreeGrafter"/>
</dbReference>
<dbReference type="SMART" id="SM00973">
    <property type="entry name" value="Sec63"/>
    <property type="match status" value="1"/>
</dbReference>
<protein>
    <recommendedName>
        <fullName evidence="11">J domain-containing protein</fullName>
    </recommendedName>
</protein>
<comment type="caution">
    <text evidence="12">The sequence shown here is derived from an EMBL/GenBank/DDBJ whole genome shotgun (WGS) entry which is preliminary data.</text>
</comment>
<feature type="compositionally biased region" description="Basic residues" evidence="9">
    <location>
        <begin position="518"/>
        <end position="544"/>
    </location>
</feature>
<feature type="compositionally biased region" description="Low complexity" evidence="9">
    <location>
        <begin position="545"/>
        <end position="568"/>
    </location>
</feature>
<keyword evidence="5" id="KW-0653">Protein transport</keyword>
<gene>
    <name evidence="12" type="ORF">PFISCL1PPCAC_18111</name>
</gene>
<evidence type="ECO:0000256" key="7">
    <source>
        <dbReference type="ARBA" id="ARBA00023136"/>
    </source>
</evidence>
<keyword evidence="13" id="KW-1185">Reference proteome</keyword>
<dbReference type="SUPFAM" id="SSF81296">
    <property type="entry name" value="E set domains"/>
    <property type="match status" value="1"/>
</dbReference>
<feature type="transmembrane region" description="Helical" evidence="10">
    <location>
        <begin position="74"/>
        <end position="95"/>
    </location>
</feature>
<keyword evidence="3 10" id="KW-0812">Transmembrane</keyword>
<dbReference type="GO" id="GO:0006620">
    <property type="term" value="P:post-translational protein targeting to endoplasmic reticulum membrane"/>
    <property type="evidence" value="ECO:0007669"/>
    <property type="project" value="TreeGrafter"/>
</dbReference>
<dbReference type="Gene3D" id="1.10.150.20">
    <property type="entry name" value="5' to 3' exonuclease, C-terminal subdomain"/>
    <property type="match status" value="1"/>
</dbReference>
<dbReference type="GO" id="GO:0003723">
    <property type="term" value="F:RNA binding"/>
    <property type="evidence" value="ECO:0007669"/>
    <property type="project" value="TreeGrafter"/>
</dbReference>
<dbReference type="Pfam" id="PF00226">
    <property type="entry name" value="DnaJ"/>
    <property type="match status" value="1"/>
</dbReference>
<dbReference type="InterPro" id="IPR035892">
    <property type="entry name" value="C2_domain_sf"/>
</dbReference>
<feature type="domain" description="J" evidence="11">
    <location>
        <begin position="105"/>
        <end position="166"/>
    </location>
</feature>
<dbReference type="AlphaFoldDB" id="A0AAV5WAF9"/>
<evidence type="ECO:0000256" key="10">
    <source>
        <dbReference type="SAM" id="Phobius"/>
    </source>
</evidence>
<evidence type="ECO:0000256" key="2">
    <source>
        <dbReference type="ARBA" id="ARBA00022448"/>
    </source>
</evidence>
<evidence type="ECO:0000313" key="13">
    <source>
        <dbReference type="Proteomes" id="UP001432322"/>
    </source>
</evidence>
<evidence type="ECO:0000256" key="3">
    <source>
        <dbReference type="ARBA" id="ARBA00022692"/>
    </source>
</evidence>
<dbReference type="Pfam" id="PF02889">
    <property type="entry name" value="Sec63"/>
    <property type="match status" value="1"/>
</dbReference>
<keyword evidence="8" id="KW-0143">Chaperone</keyword>
<organism evidence="12 13">
    <name type="scientific">Pristionchus fissidentatus</name>
    <dbReference type="NCBI Taxonomy" id="1538716"/>
    <lineage>
        <taxon>Eukaryota</taxon>
        <taxon>Metazoa</taxon>
        <taxon>Ecdysozoa</taxon>
        <taxon>Nematoda</taxon>
        <taxon>Chromadorea</taxon>
        <taxon>Rhabditida</taxon>
        <taxon>Rhabditina</taxon>
        <taxon>Diplogasteromorpha</taxon>
        <taxon>Diplogasteroidea</taxon>
        <taxon>Neodiplogasteridae</taxon>
        <taxon>Pristionchus</taxon>
    </lineage>
</organism>
<evidence type="ECO:0000256" key="9">
    <source>
        <dbReference type="SAM" id="MobiDB-lite"/>
    </source>
</evidence>